<dbReference type="InterPro" id="IPR050297">
    <property type="entry name" value="LipidA_mod_glycosyltrf_83"/>
</dbReference>
<organism evidence="10 11">
    <name type="scientific">Hymenobacter wooponensis</name>
    <dbReference type="NCBI Taxonomy" id="1525360"/>
    <lineage>
        <taxon>Bacteria</taxon>
        <taxon>Pseudomonadati</taxon>
        <taxon>Bacteroidota</taxon>
        <taxon>Cytophagia</taxon>
        <taxon>Cytophagales</taxon>
        <taxon>Hymenobacteraceae</taxon>
        <taxon>Hymenobacter</taxon>
    </lineage>
</organism>
<feature type="transmembrane region" description="Helical" evidence="8">
    <location>
        <begin position="205"/>
        <end position="223"/>
    </location>
</feature>
<name>A0A4Z0MKG3_9BACT</name>
<dbReference type="GO" id="GO:0009103">
    <property type="term" value="P:lipopolysaccharide biosynthetic process"/>
    <property type="evidence" value="ECO:0007669"/>
    <property type="project" value="UniProtKB-ARBA"/>
</dbReference>
<dbReference type="Pfam" id="PF13231">
    <property type="entry name" value="PMT_2"/>
    <property type="match status" value="1"/>
</dbReference>
<reference evidence="10 11" key="1">
    <citation type="submission" date="2019-04" db="EMBL/GenBank/DDBJ databases">
        <authorList>
            <person name="Feng G."/>
            <person name="Zhang J."/>
            <person name="Zhu H."/>
        </authorList>
    </citation>
    <scope>NUCLEOTIDE SEQUENCE [LARGE SCALE GENOMIC DNA]</scope>
    <source>
        <strain evidence="10 11">JCM 19491</strain>
    </source>
</reference>
<feature type="transmembrane region" description="Helical" evidence="8">
    <location>
        <begin position="283"/>
        <end position="303"/>
    </location>
</feature>
<keyword evidence="6 8" id="KW-1133">Transmembrane helix</keyword>
<keyword evidence="7 8" id="KW-0472">Membrane</keyword>
<evidence type="ECO:0000256" key="5">
    <source>
        <dbReference type="ARBA" id="ARBA00022692"/>
    </source>
</evidence>
<keyword evidence="11" id="KW-1185">Reference proteome</keyword>
<dbReference type="OrthoDB" id="9792789at2"/>
<keyword evidence="4" id="KW-0808">Transferase</keyword>
<comment type="caution">
    <text evidence="10">The sequence shown here is derived from an EMBL/GenBank/DDBJ whole genome shotgun (WGS) entry which is preliminary data.</text>
</comment>
<feature type="transmembrane region" description="Helical" evidence="8">
    <location>
        <begin position="454"/>
        <end position="471"/>
    </location>
</feature>
<keyword evidence="3" id="KW-0328">Glycosyltransferase</keyword>
<dbReference type="InterPro" id="IPR038731">
    <property type="entry name" value="RgtA/B/C-like"/>
</dbReference>
<protein>
    <recommendedName>
        <fullName evidence="9">Glycosyltransferase RgtA/B/C/D-like domain-containing protein</fullName>
    </recommendedName>
</protein>
<keyword evidence="2" id="KW-1003">Cell membrane</keyword>
<dbReference type="AlphaFoldDB" id="A0A4Z0MKG3"/>
<evidence type="ECO:0000313" key="10">
    <source>
        <dbReference type="EMBL" id="TGD80332.1"/>
    </source>
</evidence>
<dbReference type="GO" id="GO:0016763">
    <property type="term" value="F:pentosyltransferase activity"/>
    <property type="evidence" value="ECO:0007669"/>
    <property type="project" value="TreeGrafter"/>
</dbReference>
<evidence type="ECO:0000256" key="6">
    <source>
        <dbReference type="ARBA" id="ARBA00022989"/>
    </source>
</evidence>
<feature type="transmembrane region" description="Helical" evidence="8">
    <location>
        <begin position="329"/>
        <end position="355"/>
    </location>
</feature>
<evidence type="ECO:0000259" key="9">
    <source>
        <dbReference type="Pfam" id="PF13231"/>
    </source>
</evidence>
<feature type="transmembrane region" description="Helical" evidence="8">
    <location>
        <begin position="182"/>
        <end position="199"/>
    </location>
</feature>
<feature type="transmembrane region" description="Helical" evidence="8">
    <location>
        <begin position="362"/>
        <end position="383"/>
    </location>
</feature>
<proteinExistence type="predicted"/>
<comment type="subcellular location">
    <subcellularLocation>
        <location evidence="1">Cell membrane</location>
        <topology evidence="1">Multi-pass membrane protein</topology>
    </subcellularLocation>
</comment>
<feature type="transmembrane region" description="Helical" evidence="8">
    <location>
        <begin position="428"/>
        <end position="448"/>
    </location>
</feature>
<evidence type="ECO:0000256" key="3">
    <source>
        <dbReference type="ARBA" id="ARBA00022676"/>
    </source>
</evidence>
<evidence type="ECO:0000256" key="4">
    <source>
        <dbReference type="ARBA" id="ARBA00022679"/>
    </source>
</evidence>
<evidence type="ECO:0000256" key="1">
    <source>
        <dbReference type="ARBA" id="ARBA00004651"/>
    </source>
</evidence>
<accession>A0A4Z0MKG3</accession>
<feature type="domain" description="Glycosyltransferase RgtA/B/C/D-like" evidence="9">
    <location>
        <begin position="124"/>
        <end position="294"/>
    </location>
</feature>
<evidence type="ECO:0000313" key="11">
    <source>
        <dbReference type="Proteomes" id="UP000298284"/>
    </source>
</evidence>
<keyword evidence="5 8" id="KW-0812">Transmembrane</keyword>
<evidence type="ECO:0000256" key="8">
    <source>
        <dbReference type="SAM" id="Phobius"/>
    </source>
</evidence>
<evidence type="ECO:0000256" key="7">
    <source>
        <dbReference type="ARBA" id="ARBA00023136"/>
    </source>
</evidence>
<dbReference type="Proteomes" id="UP000298284">
    <property type="component" value="Unassembled WGS sequence"/>
</dbReference>
<feature type="transmembrane region" description="Helical" evidence="8">
    <location>
        <begin position="150"/>
        <end position="170"/>
    </location>
</feature>
<dbReference type="PANTHER" id="PTHR33908">
    <property type="entry name" value="MANNOSYLTRANSFERASE YKCB-RELATED"/>
    <property type="match status" value="1"/>
</dbReference>
<sequence length="624" mass="68958">MRIRWIMCGACATNFIISPPFSIPCPWLNQPTRRPSVSRSAGLLTETVNFQQQHMHQESIPPPRPRAWVRWASVLAVCISSFFIHGGAPEVSLMEARNFVAAREMVAGGSWLIPTMNGELRLAKPPLPTWAVAGLQTLIGPTENLALLRLPAAVVATLLVLFFWGLALELTRSLPGEEENPGRTAWLGALALGSSLLVVTTGREGQWDIFAVSLMVGALWLLVKGWQHTGRAWGWLAGAGVLGGLSLLSKGPVALYTVLFPFLLVYLVGYPQHRQQVRRQLPGTLLGLGLLLAIGCSWPLYIYQHVAPAAVTVARTEISSWGERHVKPFWFYAPFAVFTGIWALVALVSLVWPYARPRLQHYIPYVLALGWVLVSLLLLSLVPEKKERYMLPLMPPLALLVAGMVRYWEAAVAAKQATRSDQGVLRAWGIILLVVCLAVPIALLIIDLPGTKGLRFWASLLVFGGIGVYVMRQVRLPQPTALIGASLTGMSALLILLLPFYPLWERRRDTAGLRQMRDIRRHVALQSMRWYSLDTLHVKQVWAAGRAVPIWHIPAGISYALKHREVPAGPVAVFSAAPLKARLPLAWRNAGFGITQVDSFYLGGKRESGYWVVGVLSRNRHISP</sequence>
<gene>
    <name evidence="10" type="ORF">EU557_10845</name>
</gene>
<dbReference type="GO" id="GO:0005886">
    <property type="term" value="C:plasma membrane"/>
    <property type="evidence" value="ECO:0007669"/>
    <property type="project" value="UniProtKB-SubCell"/>
</dbReference>
<dbReference type="EMBL" id="SRKZ01000003">
    <property type="protein sequence ID" value="TGD80332.1"/>
    <property type="molecule type" value="Genomic_DNA"/>
</dbReference>
<dbReference type="GO" id="GO:0010041">
    <property type="term" value="P:response to iron(III) ion"/>
    <property type="evidence" value="ECO:0007669"/>
    <property type="project" value="TreeGrafter"/>
</dbReference>
<feature type="transmembrane region" description="Helical" evidence="8">
    <location>
        <begin position="483"/>
        <end position="504"/>
    </location>
</feature>
<feature type="transmembrane region" description="Helical" evidence="8">
    <location>
        <begin position="253"/>
        <end position="271"/>
    </location>
</feature>
<evidence type="ECO:0000256" key="2">
    <source>
        <dbReference type="ARBA" id="ARBA00022475"/>
    </source>
</evidence>
<dbReference type="PANTHER" id="PTHR33908:SF3">
    <property type="entry name" value="UNDECAPRENYL PHOSPHATE-ALPHA-4-AMINO-4-DEOXY-L-ARABINOSE ARABINOSYL TRANSFERASE"/>
    <property type="match status" value="1"/>
</dbReference>